<name>A0A0N4V7D3_ENTVE</name>
<reference evidence="5" key="1">
    <citation type="submission" date="2017-02" db="UniProtKB">
        <authorList>
            <consortium name="WormBaseParasite"/>
        </authorList>
    </citation>
    <scope>IDENTIFICATION</scope>
</reference>
<dbReference type="STRING" id="51028.A0A0N4V7D3"/>
<evidence type="ECO:0000256" key="2">
    <source>
        <dbReference type="SAM" id="Phobius"/>
    </source>
</evidence>
<dbReference type="OrthoDB" id="5866672at2759"/>
<feature type="compositionally biased region" description="Low complexity" evidence="1">
    <location>
        <begin position="354"/>
        <end position="365"/>
    </location>
</feature>
<feature type="compositionally biased region" description="Polar residues" evidence="1">
    <location>
        <begin position="560"/>
        <end position="569"/>
    </location>
</feature>
<accession>A0A0N4V7D3</accession>
<feature type="region of interest" description="Disordered" evidence="1">
    <location>
        <begin position="354"/>
        <end position="374"/>
    </location>
</feature>
<reference evidence="3 4" key="2">
    <citation type="submission" date="2018-10" db="EMBL/GenBank/DDBJ databases">
        <authorList>
            <consortium name="Pathogen Informatics"/>
        </authorList>
    </citation>
    <scope>NUCLEOTIDE SEQUENCE [LARGE SCALE GENOMIC DNA]</scope>
</reference>
<keyword evidence="2" id="KW-0472">Membrane</keyword>
<evidence type="ECO:0000256" key="1">
    <source>
        <dbReference type="SAM" id="MobiDB-lite"/>
    </source>
</evidence>
<organism evidence="5">
    <name type="scientific">Enterobius vermicularis</name>
    <name type="common">Human pinworm</name>
    <dbReference type="NCBI Taxonomy" id="51028"/>
    <lineage>
        <taxon>Eukaryota</taxon>
        <taxon>Metazoa</taxon>
        <taxon>Ecdysozoa</taxon>
        <taxon>Nematoda</taxon>
        <taxon>Chromadorea</taxon>
        <taxon>Rhabditida</taxon>
        <taxon>Spirurina</taxon>
        <taxon>Oxyuridomorpha</taxon>
        <taxon>Oxyuroidea</taxon>
        <taxon>Oxyuridae</taxon>
        <taxon>Enterobius</taxon>
    </lineage>
</organism>
<keyword evidence="2" id="KW-1133">Transmembrane helix</keyword>
<evidence type="ECO:0000313" key="3">
    <source>
        <dbReference type="EMBL" id="VDD91058.1"/>
    </source>
</evidence>
<dbReference type="Proteomes" id="UP000274131">
    <property type="component" value="Unassembled WGS sequence"/>
</dbReference>
<gene>
    <name evidence="3" type="ORF">EVEC_LOCUS5809</name>
</gene>
<evidence type="ECO:0000313" key="5">
    <source>
        <dbReference type="WBParaSite" id="EVEC_0000619801-mRNA-1"/>
    </source>
</evidence>
<feature type="transmembrane region" description="Helical" evidence="2">
    <location>
        <begin position="870"/>
        <end position="888"/>
    </location>
</feature>
<sequence length="905" mass="94479">MPLARLEASSSNDFFPLQNLYFKECDCCVVVKLIARQPKANSEVITPLGASSTSALTAPTGTAATVSHPWMDESRTAMNVSPSMSGVSLKRRAESIHELQSSISDKKVEREPTFGDYRNGVIGIAVKADHSAALGGSPQSSLRPTTVGSLTADTATTSVSGINSWNSSIALSRPGGIEQRGATISVESLCFLYLFVSTYILIICCHLEVKKCSFIFDRFIFLIPATHPVDPGHNAPSTSVAPSVPCNASSSATPSSSSYTPIFSSGGGTLFVNTSSNAQSLSSLANGMISGRLPSASDVRTGLSQTALFDPLRQAFMANAAAAGVAPPPSAFANPLFGATPSNLAFPFLALLQQPQQQQQQPQQPGGISQPVGASPALTAVQPSVSTAAAMAANLQFPSGTPLGSQLAGAAFLCRTLAPAPSPSQPSTSLKGKYGKWCKMHVKIACDTVAYRERQASSQNSSITTSQSQVGAVRASSSINAPLCPPSTSQANLPGYLFLYRLMRISLAAGFTGSLAAIATGGLQPPFAGLSYQQFAEANKLARQRCSLFRVTPKPAQARPPSTANRSSNGNPAALHPPLGPAGIGGPTVGLAPGLHNTGLGHNLPLTSVLPVSGSITNGTSDAAAQAAMLAACAQQNVQHGAALSTAASTNPFLLNTPQLQHPLSGAVASGSLQQAQAMFPSQRMFETNMQSVLQQMQSLEAIRQSAAAAHLNAAAAAPHAASAAAATTTLDLMRLQMDHQQFLERYAVMMGANPAAAAAVQPQPAQLDILRQQLISQQLPAAAAAAGLPTSLSQGMPANMLSSSPLMQIGGVANLQQQLYGKIPFSNTLEQLVRQKRDSDIVQNGSLYWFKRLTLTIRALFSNGNVQVAFMYTVIPKIFVYIIKVLAGRVLKVIGKMDDVVQEF</sequence>
<protein>
    <submittedName>
        <fullName evidence="3 5">Uncharacterized protein</fullName>
    </submittedName>
</protein>
<dbReference type="AlphaFoldDB" id="A0A0N4V7D3"/>
<dbReference type="WBParaSite" id="EVEC_0000619801-mRNA-1">
    <property type="protein sequence ID" value="EVEC_0000619801-mRNA-1"/>
    <property type="gene ID" value="EVEC_0000619801"/>
</dbReference>
<dbReference type="EMBL" id="UXUI01008276">
    <property type="protein sequence ID" value="VDD91058.1"/>
    <property type="molecule type" value="Genomic_DNA"/>
</dbReference>
<keyword evidence="2" id="KW-0812">Transmembrane</keyword>
<keyword evidence="4" id="KW-1185">Reference proteome</keyword>
<evidence type="ECO:0000313" key="4">
    <source>
        <dbReference type="Proteomes" id="UP000274131"/>
    </source>
</evidence>
<feature type="region of interest" description="Disordered" evidence="1">
    <location>
        <begin position="552"/>
        <end position="581"/>
    </location>
</feature>
<proteinExistence type="predicted"/>